<evidence type="ECO:0000259" key="2">
    <source>
        <dbReference type="SMART" id="SM00849"/>
    </source>
</evidence>
<dbReference type="Gene3D" id="3.60.15.10">
    <property type="entry name" value="Ribonuclease Z/Hydroxyacylglutathione hydrolase-like"/>
    <property type="match status" value="1"/>
</dbReference>
<dbReference type="InterPro" id="IPR050855">
    <property type="entry name" value="NDM-1-like"/>
</dbReference>
<dbReference type="NCBIfam" id="NF012229">
    <property type="entry name" value="bla_class_B_core"/>
    <property type="match status" value="1"/>
</dbReference>
<dbReference type="PANTHER" id="PTHR42951">
    <property type="entry name" value="METALLO-BETA-LACTAMASE DOMAIN-CONTAINING"/>
    <property type="match status" value="1"/>
</dbReference>
<keyword evidence="1" id="KW-0732">Signal</keyword>
<reference evidence="4" key="1">
    <citation type="submission" date="2016-07" db="EMBL/GenBank/DDBJ databases">
        <authorList>
            <person name="Florea S."/>
            <person name="Webb J.S."/>
            <person name="Jaromczyk J."/>
            <person name="Schardl C.L."/>
        </authorList>
    </citation>
    <scope>NUCLEOTIDE SEQUENCE [LARGE SCALE GENOMIC DNA]</scope>
    <source>
        <strain evidence="4">KCTC 42131</strain>
    </source>
</reference>
<organism evidence="3 4">
    <name type="scientific">Pseudohongiella acticola</name>
    <dbReference type="NCBI Taxonomy" id="1524254"/>
    <lineage>
        <taxon>Bacteria</taxon>
        <taxon>Pseudomonadati</taxon>
        <taxon>Pseudomonadota</taxon>
        <taxon>Gammaproteobacteria</taxon>
        <taxon>Pseudomonadales</taxon>
        <taxon>Pseudohongiellaceae</taxon>
        <taxon>Pseudohongiella</taxon>
    </lineage>
</organism>
<protein>
    <recommendedName>
        <fullName evidence="2">Metallo-beta-lactamase domain-containing protein</fullName>
    </recommendedName>
</protein>
<dbReference type="AlphaFoldDB" id="A0A1E8CIM7"/>
<feature type="signal peptide" evidence="1">
    <location>
        <begin position="1"/>
        <end position="19"/>
    </location>
</feature>
<keyword evidence="4" id="KW-1185">Reference proteome</keyword>
<dbReference type="RefSeq" id="WP_070115852.1">
    <property type="nucleotide sequence ID" value="NZ_MASR01000001.1"/>
</dbReference>
<name>A0A1E8CIM7_9GAMM</name>
<sequence length="313" mass="34157">MTTALAMFASMTISVQALAQASADGTENQGVPGRLDMMSMEERVAAGLPFHTHLSEPVDPFRVLGNIYFVGTRNIASYLIASSEGHFLIDTGVAGMAPGIRNSVEALGFDMRDIRVLLSSHAHFDHVQGHAIVQRMTGAQVMALEGDADALEAGHDLSPLAFEGWEPVSVDRRLQDGEAVTLGDVTLTPTWAPGHTQGCTTWSLDTMDAGDSINVAIFGCNGPNEGVQLVNNPHFPELVEQSLMGFDNLAELRPDIYLTGHPQQPFEGIEHQMRVQVRPHPLLRQQPWREFIAQRRSEFEARVAAERARLAGL</sequence>
<dbReference type="InterPro" id="IPR036866">
    <property type="entry name" value="RibonucZ/Hydroxyglut_hydro"/>
</dbReference>
<dbReference type="STRING" id="1524254.PHACT_03020"/>
<dbReference type="InterPro" id="IPR001279">
    <property type="entry name" value="Metallo-B-lactamas"/>
</dbReference>
<gene>
    <name evidence="3" type="ORF">PHACT_03020</name>
</gene>
<feature type="chain" id="PRO_5009212041" description="Metallo-beta-lactamase domain-containing protein" evidence="1">
    <location>
        <begin position="20"/>
        <end position="313"/>
    </location>
</feature>
<dbReference type="EMBL" id="MASR01000001">
    <property type="protein sequence ID" value="OFE12229.1"/>
    <property type="molecule type" value="Genomic_DNA"/>
</dbReference>
<dbReference type="Proteomes" id="UP000175669">
    <property type="component" value="Unassembled WGS sequence"/>
</dbReference>
<dbReference type="Pfam" id="PF00753">
    <property type="entry name" value="Lactamase_B"/>
    <property type="match status" value="1"/>
</dbReference>
<dbReference type="NCBIfam" id="NF033105">
    <property type="entry name" value="bla_subclass_B3"/>
    <property type="match status" value="1"/>
</dbReference>
<feature type="domain" description="Metallo-beta-lactamase" evidence="2">
    <location>
        <begin position="74"/>
        <end position="261"/>
    </location>
</feature>
<proteinExistence type="predicted"/>
<evidence type="ECO:0000256" key="1">
    <source>
        <dbReference type="SAM" id="SignalP"/>
    </source>
</evidence>
<dbReference type="PANTHER" id="PTHR42951:SF17">
    <property type="entry name" value="METALLO-BETA-LACTAMASE DOMAIN-CONTAINING PROTEIN"/>
    <property type="match status" value="1"/>
</dbReference>
<accession>A0A1E8CIM7</accession>
<comment type="caution">
    <text evidence="3">The sequence shown here is derived from an EMBL/GenBank/DDBJ whole genome shotgun (WGS) entry which is preliminary data.</text>
</comment>
<evidence type="ECO:0000313" key="4">
    <source>
        <dbReference type="Proteomes" id="UP000175669"/>
    </source>
</evidence>
<dbReference type="SUPFAM" id="SSF56281">
    <property type="entry name" value="Metallo-hydrolase/oxidoreductase"/>
    <property type="match status" value="1"/>
</dbReference>
<dbReference type="SMART" id="SM00849">
    <property type="entry name" value="Lactamase_B"/>
    <property type="match status" value="1"/>
</dbReference>
<evidence type="ECO:0000313" key="3">
    <source>
        <dbReference type="EMBL" id="OFE12229.1"/>
    </source>
</evidence>